<evidence type="ECO:0000256" key="1">
    <source>
        <dbReference type="SAM" id="SignalP"/>
    </source>
</evidence>
<evidence type="ECO:0000313" key="2">
    <source>
        <dbReference type="EMBL" id="KOE97752.1"/>
    </source>
</evidence>
<reference evidence="2 3" key="1">
    <citation type="journal article" date="2012" name="J. Bacteriol.">
        <title>Genome sequence of a novel nicotine-degrading strain, Pseudomonas geniculata N1.</title>
        <authorList>
            <person name="Tang H."/>
            <person name="Yu H."/>
            <person name="Tai C."/>
            <person name="Huang K."/>
            <person name="Liu Y."/>
            <person name="Wang L."/>
            <person name="Yao Y."/>
            <person name="Wu G."/>
            <person name="Xu P."/>
        </authorList>
    </citation>
    <scope>NUCLEOTIDE SEQUENCE [LARGE SCALE GENOMIC DNA]</scope>
    <source>
        <strain evidence="2 3">N1</strain>
    </source>
</reference>
<dbReference type="EMBL" id="AJLO02000040">
    <property type="protein sequence ID" value="KOE97752.1"/>
    <property type="molecule type" value="Genomic_DNA"/>
</dbReference>
<gene>
    <name evidence="2" type="ORF">W7K_18325</name>
</gene>
<keyword evidence="1" id="KW-0732">Signal</keyword>
<protein>
    <submittedName>
        <fullName evidence="2">Uncharacterized protein</fullName>
    </submittedName>
</protein>
<name>A0A0L8A5U1_9GAMM</name>
<dbReference type="OrthoDB" id="6058526at2"/>
<organism evidence="2 3">
    <name type="scientific">Stenotrophomonas geniculata N1</name>
    <dbReference type="NCBI Taxonomy" id="1167641"/>
    <lineage>
        <taxon>Bacteria</taxon>
        <taxon>Pseudomonadati</taxon>
        <taxon>Pseudomonadota</taxon>
        <taxon>Gammaproteobacteria</taxon>
        <taxon>Lysobacterales</taxon>
        <taxon>Lysobacteraceae</taxon>
        <taxon>Stenotrophomonas</taxon>
    </lineage>
</organism>
<dbReference type="AlphaFoldDB" id="A0A0L8A5U1"/>
<proteinExistence type="predicted"/>
<dbReference type="Proteomes" id="UP000036890">
    <property type="component" value="Unassembled WGS sequence"/>
</dbReference>
<evidence type="ECO:0000313" key="3">
    <source>
        <dbReference type="Proteomes" id="UP000036890"/>
    </source>
</evidence>
<accession>A0A0L8A5U1</accession>
<sequence length="245" mass="24898">MAAISFPLMLALLSTQAPMAANAERDYTGPAGASSIGPGICAPGMDMLPNGGGVVIRRCGKNGTVAGVGSNIDAATANTNGFLAVAEEGPVCSVFARDPYVSIPAPGVGIKGECSSTPISAYGMTTTTAGQNLLELAITLAATQARCNVDYYYGSAHGYKYPYSCTRPGQSWSVAGLGSSVDDSNAMAMRLVKKSSKTGTHCYFDNAELNGVVFRAYLHCNGSTYTGFGSSVTAAAKDAAAQAGA</sequence>
<dbReference type="RefSeq" id="WP_010481481.1">
    <property type="nucleotide sequence ID" value="NZ_AJLO02000040.1"/>
</dbReference>
<comment type="caution">
    <text evidence="2">The sequence shown here is derived from an EMBL/GenBank/DDBJ whole genome shotgun (WGS) entry which is preliminary data.</text>
</comment>
<feature type="chain" id="PRO_5005579447" evidence="1">
    <location>
        <begin position="21"/>
        <end position="245"/>
    </location>
</feature>
<feature type="signal peptide" evidence="1">
    <location>
        <begin position="1"/>
        <end position="20"/>
    </location>
</feature>